<dbReference type="InterPro" id="IPR000719">
    <property type="entry name" value="Prot_kinase_dom"/>
</dbReference>
<keyword evidence="5 17" id="KW-0732">Signal</keyword>
<dbReference type="PANTHER" id="PTHR27005">
    <property type="entry name" value="WALL-ASSOCIATED RECEPTOR KINASE-LIKE 21"/>
    <property type="match status" value="1"/>
</dbReference>
<keyword evidence="6" id="KW-0547">Nucleotide-binding</keyword>
<keyword evidence="9 16" id="KW-1133">Transmembrane helix</keyword>
<dbReference type="Proteomes" id="UP001174677">
    <property type="component" value="Chromosome 6"/>
</dbReference>
<dbReference type="Pfam" id="PF13947">
    <property type="entry name" value="GUB_WAK_bind"/>
    <property type="match status" value="1"/>
</dbReference>
<dbReference type="Gene3D" id="3.30.200.20">
    <property type="entry name" value="Phosphorylase Kinase, domain 1"/>
    <property type="match status" value="1"/>
</dbReference>
<evidence type="ECO:0000259" key="18">
    <source>
        <dbReference type="PROSITE" id="PS50011"/>
    </source>
</evidence>
<keyword evidence="7" id="KW-0418">Kinase</keyword>
<organism evidence="19 20">
    <name type="scientific">Hevea brasiliensis</name>
    <name type="common">Para rubber tree</name>
    <name type="synonym">Siphonia brasiliensis</name>
    <dbReference type="NCBI Taxonomy" id="3981"/>
    <lineage>
        <taxon>Eukaryota</taxon>
        <taxon>Viridiplantae</taxon>
        <taxon>Streptophyta</taxon>
        <taxon>Embryophyta</taxon>
        <taxon>Tracheophyta</taxon>
        <taxon>Spermatophyta</taxon>
        <taxon>Magnoliopsida</taxon>
        <taxon>eudicotyledons</taxon>
        <taxon>Gunneridae</taxon>
        <taxon>Pentapetalae</taxon>
        <taxon>rosids</taxon>
        <taxon>fabids</taxon>
        <taxon>Malpighiales</taxon>
        <taxon>Euphorbiaceae</taxon>
        <taxon>Crotonoideae</taxon>
        <taxon>Micrandreae</taxon>
        <taxon>Hevea</taxon>
    </lineage>
</organism>
<evidence type="ECO:0000256" key="8">
    <source>
        <dbReference type="ARBA" id="ARBA00022840"/>
    </source>
</evidence>
<comment type="catalytic activity">
    <reaction evidence="14">
        <text>L-threonyl-[protein] + ATP = O-phospho-L-threonyl-[protein] + ADP + H(+)</text>
        <dbReference type="Rhea" id="RHEA:46608"/>
        <dbReference type="Rhea" id="RHEA-COMP:11060"/>
        <dbReference type="Rhea" id="RHEA-COMP:11605"/>
        <dbReference type="ChEBI" id="CHEBI:15378"/>
        <dbReference type="ChEBI" id="CHEBI:30013"/>
        <dbReference type="ChEBI" id="CHEBI:30616"/>
        <dbReference type="ChEBI" id="CHEBI:61977"/>
        <dbReference type="ChEBI" id="CHEBI:456216"/>
    </reaction>
</comment>
<evidence type="ECO:0000256" key="15">
    <source>
        <dbReference type="SAM" id="MobiDB-lite"/>
    </source>
</evidence>
<keyword evidence="8" id="KW-0067">ATP-binding</keyword>
<dbReference type="PROSITE" id="PS50011">
    <property type="entry name" value="PROTEIN_KINASE_DOM"/>
    <property type="match status" value="1"/>
</dbReference>
<sequence>MVLQLESLLTVVSVLQIMLELATVPATIALTGRGCEARCGDIEIQYPFGIRANCSMDKWFVIDCIKTVNSSRAFISSINLELINIDYAHSHLLVKGPIFSYNCTPPDTGSQVVNLRRTSFTFSGYNKFIVVGCNKHVLLSSSEPNTAGCQTICKENPQRHGCLGDGCCQASIPYFQQLFEPSFQDVDDDQCSVAFIVEKKEFKANVTDPYKMREMEYVPVLLDWKINAMALESLAIDEKSAYYDPIVNYDKFDFPYLNSTELMCREGFTGNPYLPIGCQDVNECEDPIVLSRCHGLCKNTYGSYKCVPALSWIIILGISMAFGALVLLIITWSTYKFVKKRNQIKRERKFFKQNGGLLLRQQLSSSRGNVDRTRIFSCKELDKATDHFNVNRILGQGGQGTVYKGMLVDGRTVAIKKSMKIDEAKVEEFINECVILSQINHRNVVKLLGCCLETEVPLLVYEFIPNGTLYQYLHHQNEEFQLTWDMRLRIAIEVSGAISYLHSEVCMPIYHRDIKSTNILLDEKYRAKVSDFGASRSIHIDKSHLTTHVKGTFGYVDPEYFQSSLLTEKSDVYSFGVVLVELLTGQKPISSERVEEGLGLATFFIISMEDDKLFDIIDPRIVNQCDREEVIAVAKIAKRCLNLNGKLRPTMKEVLIELEGVRLSQKDMSIPQNTTDEFEPNSSDASSTSTISISDSSQVSITFSTLKQVNVELNVLD</sequence>
<evidence type="ECO:0000256" key="6">
    <source>
        <dbReference type="ARBA" id="ARBA00022741"/>
    </source>
</evidence>
<dbReference type="Pfam" id="PF08488">
    <property type="entry name" value="WAK"/>
    <property type="match status" value="1"/>
</dbReference>
<dbReference type="CDD" id="cd14066">
    <property type="entry name" value="STKc_IRAK"/>
    <property type="match status" value="1"/>
</dbReference>
<proteinExistence type="predicted"/>
<gene>
    <name evidence="19" type="ORF">P3X46_010736</name>
</gene>
<dbReference type="InterPro" id="IPR025287">
    <property type="entry name" value="WAK_GUB"/>
</dbReference>
<protein>
    <recommendedName>
        <fullName evidence="18">Protein kinase domain-containing protein</fullName>
    </recommendedName>
</protein>
<feature type="chain" id="PRO_5046813535" description="Protein kinase domain-containing protein" evidence="17">
    <location>
        <begin position="30"/>
        <end position="717"/>
    </location>
</feature>
<feature type="region of interest" description="Disordered" evidence="15">
    <location>
        <begin position="669"/>
        <end position="690"/>
    </location>
</feature>
<keyword evidence="4 16" id="KW-0812">Transmembrane</keyword>
<evidence type="ECO:0000256" key="7">
    <source>
        <dbReference type="ARBA" id="ARBA00022777"/>
    </source>
</evidence>
<dbReference type="PANTHER" id="PTHR27005:SF335">
    <property type="entry name" value="PROTEIN KINASE DOMAIN-CONTAINING PROTEIN"/>
    <property type="match status" value="1"/>
</dbReference>
<evidence type="ECO:0000256" key="11">
    <source>
        <dbReference type="ARBA" id="ARBA00023157"/>
    </source>
</evidence>
<evidence type="ECO:0000256" key="1">
    <source>
        <dbReference type="ARBA" id="ARBA00004479"/>
    </source>
</evidence>
<evidence type="ECO:0000256" key="14">
    <source>
        <dbReference type="ARBA" id="ARBA00047951"/>
    </source>
</evidence>
<dbReference type="Gene3D" id="1.10.510.10">
    <property type="entry name" value="Transferase(Phosphotransferase) domain 1"/>
    <property type="match status" value="1"/>
</dbReference>
<evidence type="ECO:0000256" key="2">
    <source>
        <dbReference type="ARBA" id="ARBA00022527"/>
    </source>
</evidence>
<comment type="catalytic activity">
    <reaction evidence="13">
        <text>L-seryl-[protein] + ATP = O-phospho-L-seryl-[protein] + ADP + H(+)</text>
        <dbReference type="Rhea" id="RHEA:17989"/>
        <dbReference type="Rhea" id="RHEA-COMP:9863"/>
        <dbReference type="Rhea" id="RHEA-COMP:11604"/>
        <dbReference type="ChEBI" id="CHEBI:15378"/>
        <dbReference type="ChEBI" id="CHEBI:29999"/>
        <dbReference type="ChEBI" id="CHEBI:30616"/>
        <dbReference type="ChEBI" id="CHEBI:83421"/>
        <dbReference type="ChEBI" id="CHEBI:456216"/>
    </reaction>
</comment>
<dbReference type="PROSITE" id="PS00108">
    <property type="entry name" value="PROTEIN_KINASE_ST"/>
    <property type="match status" value="1"/>
</dbReference>
<evidence type="ECO:0000256" key="9">
    <source>
        <dbReference type="ARBA" id="ARBA00022989"/>
    </source>
</evidence>
<keyword evidence="12" id="KW-0325">Glycoprotein</keyword>
<keyword evidence="20" id="KW-1185">Reference proteome</keyword>
<dbReference type="CDD" id="cd00054">
    <property type="entry name" value="EGF_CA"/>
    <property type="match status" value="1"/>
</dbReference>
<evidence type="ECO:0000313" key="19">
    <source>
        <dbReference type="EMBL" id="KAJ9178890.1"/>
    </source>
</evidence>
<evidence type="ECO:0000256" key="5">
    <source>
        <dbReference type="ARBA" id="ARBA00022729"/>
    </source>
</evidence>
<evidence type="ECO:0000313" key="20">
    <source>
        <dbReference type="Proteomes" id="UP001174677"/>
    </source>
</evidence>
<evidence type="ECO:0000256" key="3">
    <source>
        <dbReference type="ARBA" id="ARBA00022679"/>
    </source>
</evidence>
<comment type="subcellular location">
    <subcellularLocation>
        <location evidence="1">Membrane</location>
        <topology evidence="1">Single-pass type I membrane protein</topology>
    </subcellularLocation>
</comment>
<dbReference type="Gene3D" id="2.10.25.10">
    <property type="entry name" value="Laminin"/>
    <property type="match status" value="1"/>
</dbReference>
<accession>A0ABQ9MH09</accession>
<evidence type="ECO:0000256" key="10">
    <source>
        <dbReference type="ARBA" id="ARBA00023136"/>
    </source>
</evidence>
<feature type="domain" description="Protein kinase" evidence="18">
    <location>
        <begin position="388"/>
        <end position="661"/>
    </location>
</feature>
<evidence type="ECO:0000256" key="17">
    <source>
        <dbReference type="SAM" id="SignalP"/>
    </source>
</evidence>
<dbReference type="SMART" id="SM00220">
    <property type="entry name" value="S_TKc"/>
    <property type="match status" value="1"/>
</dbReference>
<dbReference type="SUPFAM" id="SSF56112">
    <property type="entry name" value="Protein kinase-like (PK-like)"/>
    <property type="match status" value="1"/>
</dbReference>
<evidence type="ECO:0000256" key="16">
    <source>
        <dbReference type="SAM" id="Phobius"/>
    </source>
</evidence>
<name>A0ABQ9MH09_HEVBR</name>
<dbReference type="EMBL" id="JARPOI010000006">
    <property type="protein sequence ID" value="KAJ9178890.1"/>
    <property type="molecule type" value="Genomic_DNA"/>
</dbReference>
<dbReference type="InterPro" id="IPR008271">
    <property type="entry name" value="Ser/Thr_kinase_AS"/>
</dbReference>
<dbReference type="InterPro" id="IPR001245">
    <property type="entry name" value="Ser-Thr/Tyr_kinase_cat_dom"/>
</dbReference>
<evidence type="ECO:0000256" key="12">
    <source>
        <dbReference type="ARBA" id="ARBA00023180"/>
    </source>
</evidence>
<evidence type="ECO:0000256" key="13">
    <source>
        <dbReference type="ARBA" id="ARBA00047558"/>
    </source>
</evidence>
<comment type="caution">
    <text evidence="19">The sequence shown here is derived from an EMBL/GenBank/DDBJ whole genome shotgun (WGS) entry which is preliminary data.</text>
</comment>
<dbReference type="InterPro" id="IPR013695">
    <property type="entry name" value="WAK"/>
</dbReference>
<keyword evidence="3" id="KW-0808">Transferase</keyword>
<dbReference type="InterPro" id="IPR018097">
    <property type="entry name" value="EGF_Ca-bd_CS"/>
</dbReference>
<dbReference type="InterPro" id="IPR045274">
    <property type="entry name" value="WAK-like"/>
</dbReference>
<dbReference type="Pfam" id="PF07714">
    <property type="entry name" value="PK_Tyr_Ser-Thr"/>
    <property type="match status" value="1"/>
</dbReference>
<feature type="signal peptide" evidence="17">
    <location>
        <begin position="1"/>
        <end position="29"/>
    </location>
</feature>
<feature type="transmembrane region" description="Helical" evidence="16">
    <location>
        <begin position="309"/>
        <end position="338"/>
    </location>
</feature>
<dbReference type="InterPro" id="IPR011009">
    <property type="entry name" value="Kinase-like_dom_sf"/>
</dbReference>
<keyword evidence="11" id="KW-1015">Disulfide bond</keyword>
<evidence type="ECO:0000256" key="4">
    <source>
        <dbReference type="ARBA" id="ARBA00022692"/>
    </source>
</evidence>
<keyword evidence="2" id="KW-0723">Serine/threonine-protein kinase</keyword>
<keyword evidence="10 16" id="KW-0472">Membrane</keyword>
<reference evidence="19" key="1">
    <citation type="journal article" date="2023" name="Plant Biotechnol. J.">
        <title>Chromosome-level wild Hevea brasiliensis genome provides new tools for genomic-assisted breeding and valuable loci to elevate rubber yield.</title>
        <authorList>
            <person name="Cheng H."/>
            <person name="Song X."/>
            <person name="Hu Y."/>
            <person name="Wu T."/>
            <person name="Yang Q."/>
            <person name="An Z."/>
            <person name="Feng S."/>
            <person name="Deng Z."/>
            <person name="Wu W."/>
            <person name="Zeng X."/>
            <person name="Tu M."/>
            <person name="Wang X."/>
            <person name="Huang H."/>
        </authorList>
    </citation>
    <scope>NUCLEOTIDE SEQUENCE</scope>
    <source>
        <strain evidence="19">MT/VB/25A 57/8</strain>
    </source>
</reference>
<dbReference type="PROSITE" id="PS01187">
    <property type="entry name" value="EGF_CA"/>
    <property type="match status" value="1"/>
</dbReference>